<dbReference type="InterPro" id="IPR003607">
    <property type="entry name" value="HD/PDEase_dom"/>
</dbReference>
<dbReference type="PANTHER" id="PTHR45228">
    <property type="entry name" value="CYCLIC DI-GMP PHOSPHODIESTERASE TM_0186-RELATED"/>
    <property type="match status" value="1"/>
</dbReference>
<evidence type="ECO:0008006" key="6">
    <source>
        <dbReference type="Google" id="ProtNLM"/>
    </source>
</evidence>
<protein>
    <recommendedName>
        <fullName evidence="6">HD-GYP domain-containing protein</fullName>
    </recommendedName>
</protein>
<proteinExistence type="predicted"/>
<dbReference type="CDD" id="cd00077">
    <property type="entry name" value="HDc"/>
    <property type="match status" value="1"/>
</dbReference>
<feature type="region of interest" description="Disordered" evidence="1">
    <location>
        <begin position="364"/>
        <end position="401"/>
    </location>
</feature>
<evidence type="ECO:0000313" key="4">
    <source>
        <dbReference type="EMBL" id="GAA4635187.1"/>
    </source>
</evidence>
<evidence type="ECO:0000256" key="1">
    <source>
        <dbReference type="SAM" id="MobiDB-lite"/>
    </source>
</evidence>
<accession>A0ABP8UMN2</accession>
<dbReference type="Proteomes" id="UP001501442">
    <property type="component" value="Unassembled WGS sequence"/>
</dbReference>
<dbReference type="InterPro" id="IPR037522">
    <property type="entry name" value="HD_GYP_dom"/>
</dbReference>
<dbReference type="EMBL" id="BAABHK010000015">
    <property type="protein sequence ID" value="GAA4635187.1"/>
    <property type="molecule type" value="Genomic_DNA"/>
</dbReference>
<name>A0ABP8UMN2_9ACTN</name>
<dbReference type="InterPro" id="IPR006674">
    <property type="entry name" value="HD_domain"/>
</dbReference>
<dbReference type="InterPro" id="IPR052020">
    <property type="entry name" value="Cyclic_di-GMP/3'3'-cGAMP_PDE"/>
</dbReference>
<keyword evidence="5" id="KW-1185">Reference proteome</keyword>
<feature type="domain" description="HD" evidence="2">
    <location>
        <begin position="188"/>
        <end position="323"/>
    </location>
</feature>
<reference evidence="5" key="1">
    <citation type="journal article" date="2019" name="Int. J. Syst. Evol. Microbiol.">
        <title>The Global Catalogue of Microorganisms (GCM) 10K type strain sequencing project: providing services to taxonomists for standard genome sequencing and annotation.</title>
        <authorList>
            <consortium name="The Broad Institute Genomics Platform"/>
            <consortium name="The Broad Institute Genome Sequencing Center for Infectious Disease"/>
            <person name="Wu L."/>
            <person name="Ma J."/>
        </authorList>
    </citation>
    <scope>NUCLEOTIDE SEQUENCE [LARGE SCALE GENOMIC DNA]</scope>
    <source>
        <strain evidence="5">JCM 17939</strain>
    </source>
</reference>
<dbReference type="Gene3D" id="1.10.3210.10">
    <property type="entry name" value="Hypothetical protein af1432"/>
    <property type="match status" value="1"/>
</dbReference>
<feature type="compositionally biased region" description="Polar residues" evidence="1">
    <location>
        <begin position="371"/>
        <end position="386"/>
    </location>
</feature>
<dbReference type="PROSITE" id="PS51831">
    <property type="entry name" value="HD"/>
    <property type="match status" value="1"/>
</dbReference>
<comment type="caution">
    <text evidence="4">The sequence shown here is derived from an EMBL/GenBank/DDBJ whole genome shotgun (WGS) entry which is preliminary data.</text>
</comment>
<gene>
    <name evidence="4" type="ORF">GCM10023196_079670</name>
</gene>
<evidence type="ECO:0000259" key="2">
    <source>
        <dbReference type="PROSITE" id="PS51831"/>
    </source>
</evidence>
<dbReference type="SUPFAM" id="SSF109604">
    <property type="entry name" value="HD-domain/PDEase-like"/>
    <property type="match status" value="1"/>
</dbReference>
<feature type="domain" description="HD-GYP" evidence="3">
    <location>
        <begin position="166"/>
        <end position="374"/>
    </location>
</feature>
<feature type="region of interest" description="Disordered" evidence="1">
    <location>
        <begin position="130"/>
        <end position="150"/>
    </location>
</feature>
<dbReference type="SMART" id="SM00471">
    <property type="entry name" value="HDc"/>
    <property type="match status" value="1"/>
</dbReference>
<evidence type="ECO:0000259" key="3">
    <source>
        <dbReference type="PROSITE" id="PS51832"/>
    </source>
</evidence>
<dbReference type="PROSITE" id="PS51832">
    <property type="entry name" value="HD_GYP"/>
    <property type="match status" value="1"/>
</dbReference>
<organism evidence="4 5">
    <name type="scientific">Actinoallomurus vinaceus</name>
    <dbReference type="NCBI Taxonomy" id="1080074"/>
    <lineage>
        <taxon>Bacteria</taxon>
        <taxon>Bacillati</taxon>
        <taxon>Actinomycetota</taxon>
        <taxon>Actinomycetes</taxon>
        <taxon>Streptosporangiales</taxon>
        <taxon>Thermomonosporaceae</taxon>
        <taxon>Actinoallomurus</taxon>
    </lineage>
</organism>
<evidence type="ECO:0000313" key="5">
    <source>
        <dbReference type="Proteomes" id="UP001501442"/>
    </source>
</evidence>
<dbReference type="Pfam" id="PF13487">
    <property type="entry name" value="HD_5"/>
    <property type="match status" value="1"/>
</dbReference>
<sequence length="401" mass="43742">MDRIDALVHRMTIATDTGEDNAALDRFIQASHRLDTDPEERQRIHDLADLIDTQDAAYGQGLSALEHGDKAFAEPLLRSADAAGIEEAAALVAALQDLPSDAVPHSLRQRAADLTSQRLILNATNLGATAHMNTSTPQRPAQPSTLKAETTSGRRLLRLLRHRRGKNITLAEITALLLDVIDVRDPFTRAHGERVADLAALVAGELNMPRTRVEEIRFAAMFHDIGKLNIPTSILRKDEALTVEEFTCIKLHTARGPEIVQAVAEIFDAPIEKDAQRIINASLQGISHHHERYDGTGYPSGLAGQQISEHARVIAVADIFDAMTTSRSYRAPLTADQAVAEIHNLAGKHLDPRMVEAFLSVTDHDSWSEPGPSSSVPTNSGETAWQSHDDPSHPLRVAGHT</sequence>
<dbReference type="PANTHER" id="PTHR45228:SF4">
    <property type="entry name" value="LIPOPROTEIN"/>
    <property type="match status" value="1"/>
</dbReference>